<dbReference type="InterPro" id="IPR001841">
    <property type="entry name" value="Znf_RING"/>
</dbReference>
<keyword evidence="10" id="KW-0677">Repeat</keyword>
<evidence type="ECO:0000256" key="5">
    <source>
        <dbReference type="ARBA" id="ARBA00012483"/>
    </source>
</evidence>
<keyword evidence="13 16" id="KW-0862">Zinc</keyword>
<dbReference type="PROSITE" id="PS50089">
    <property type="entry name" value="ZF_RING_2"/>
    <property type="match status" value="1"/>
</dbReference>
<comment type="function">
    <text evidence="16">E3 ubiquitin-protein ligase. Component of the ribosome quality control complex (RQC), a ribosome-associated complex that mediates ubiquitination and extraction of incompletely synthesized nascent chains for proteasomal degradation.</text>
</comment>
<organism evidence="18 19">
    <name type="scientific">Penicillium atrosanguineum</name>
    <dbReference type="NCBI Taxonomy" id="1132637"/>
    <lineage>
        <taxon>Eukaryota</taxon>
        <taxon>Fungi</taxon>
        <taxon>Dikarya</taxon>
        <taxon>Ascomycota</taxon>
        <taxon>Pezizomycotina</taxon>
        <taxon>Eurotiomycetes</taxon>
        <taxon>Eurotiomycetidae</taxon>
        <taxon>Eurotiales</taxon>
        <taxon>Aspergillaceae</taxon>
        <taxon>Penicillium</taxon>
    </lineage>
</organism>
<gene>
    <name evidence="18" type="ORF">N7476_001408</name>
</gene>
<dbReference type="FunFam" id="3.30.40.10:FF:000038">
    <property type="entry name" value="E3 ubiquitin-protein ligase listerin"/>
    <property type="match status" value="1"/>
</dbReference>
<dbReference type="InterPro" id="IPR057030">
    <property type="entry name" value="TPR_Rkr-1"/>
</dbReference>
<dbReference type="PANTHER" id="PTHR12389:SF0">
    <property type="entry name" value="E3 UBIQUITIN-PROTEIN LIGASE LISTERIN"/>
    <property type="match status" value="1"/>
</dbReference>
<accession>A0A9W9UET5</accession>
<evidence type="ECO:0000256" key="1">
    <source>
        <dbReference type="ARBA" id="ARBA00000900"/>
    </source>
</evidence>
<name>A0A9W9UET5_9EURO</name>
<dbReference type="InterPro" id="IPR054476">
    <property type="entry name" value="Ltn1_N"/>
</dbReference>
<dbReference type="Proteomes" id="UP001147746">
    <property type="component" value="Unassembled WGS sequence"/>
</dbReference>
<keyword evidence="19" id="KW-1185">Reference proteome</keyword>
<dbReference type="GO" id="GO:0043023">
    <property type="term" value="F:ribosomal large subunit binding"/>
    <property type="evidence" value="ECO:0007669"/>
    <property type="project" value="TreeGrafter"/>
</dbReference>
<dbReference type="EMBL" id="JAPZBO010000001">
    <property type="protein sequence ID" value="KAJ5331625.1"/>
    <property type="molecule type" value="Genomic_DNA"/>
</dbReference>
<comment type="pathway">
    <text evidence="3 16">Protein modification; protein ubiquitination.</text>
</comment>
<comment type="caution">
    <text evidence="18">The sequence shown here is derived from an EMBL/GenBank/DDBJ whole genome shotgun (WGS) entry which is preliminary data.</text>
</comment>
<evidence type="ECO:0000313" key="18">
    <source>
        <dbReference type="EMBL" id="KAJ5331625.1"/>
    </source>
</evidence>
<sequence>MSKKFKSQASSSRAAASAFGSFGGFSSAFGSDGREPSALTYIAEPPDLSRISDQHLVIAFKNLSKKDDITRTKALEELKEHIASVEKNNGTLDDGFLEAWVKIYPRASIDLSRRVRQLAHLIQGSIASLVGKRVAPYLPKVVGAWIAGLYDNDRPVHRSALESFTKVFSTENKRSNVWKVFQGFILDFVDDVLLHQTILTLSDERTVKRDDAEAKYARVVGAALMLFNRILGNSADEELQKNLPEIENLLASKSLWAFCSHEDPFVRRSAYILLRSAVSREPAWIDWTAVSSAVIGKSLSIPQLGSASELSETLLLLTSSRPSVWTDDYSGKTSASKRLRQYIQKGSQGGHANFWSNLDQLLRILPQEVLAGADKSSTAEKFTFGSAVTITEALQEGLNSREEPRQNLTVGWKSYIEIGTWLVSLVPQEQRAEFIQNRLSPLVVQYVCPESNQAQWSLPLQSGEGISADCLALLSSHEHTEELQSMWTKLSDELLETVKLSSPEQSKDFQLSQDAICVQSKRLFALEPALLSRVAETKNEAQVQAIFQKSNLSLLEGCLQVLRSRNGKPYGAAGVVQECVRSVPSVAQSCEELAKFVEKDAPELLFSPSADRLIAIMLACREWDGFAASFENVVERAMELEPEHSNTEVLQSLLSALNFNEIGDKAKLTSVVMRALNEACKGSQSHWPIITAVLQNQTSRGELMDGIFLSIIDSLSLDETVFNALDGLSHLGKTVPSAVREFQSGAHGSKLTGKLLFLTESPSEEVAQMAESIMKTFKETVVGDTSNKSKIEILHHGLTHANEESLSIESLIAIAEELLQGLESHEAAYSLKDVLPSHHAWEDVLEPFLQLPPRPSTAITSPLGGAVSLVQRDLSDSFKALLLAIPRDSAHCSAAFRLASFTIRIMSSDVTKKLDQESLETLFYFVPLAVQLIDDDLSIESSNGITGLELADQREEYLEVVFKGRQLVSDWIRTKESVASSDLTVSSLLVSFWESKLEALSMTASIDYRIGEAFVKIMASADSLDKFKSVDDVAKICREARTANSIRSASWFAILRSSILSNPVGNRICNELIADSTGLKPQDPSPSGLRKLALLNILLSGEEDVISTIPAQRVVFLVKHLLECLQSGIESFGLKAEIVKTLTFVIPGIAELFGSHWADSMEVLSTILEETNGSEDGLPLLVSSFRLFARLKSMAEGDDSNDDLQDAWSEQKTGLFNKLASTIGKFDSSTTFHQPRDVAVDILQRLINVIPIEKLEEFSGVFGLLTAHSRAVQRTAYTLLHRYIPQVQEQVSFDVALSKTAVSLPDELVSLLLETPTMKGVSMSWGDDKMWTSMRSYLLSWKIVFDHFSNASLPVQEYYTASIKENDILIPLLEFTFDFLQKSHGKIADASKLDVLSFEPDQSETAEKETEWLLIHLYYLCLRHLANMTKNWWIDTKKRIKGPVEAWTEKYVSETLALDNLHNQHHFQISPLVIGDSLHGVTEWVSTQDPDEERALSVRIAPKTAEIIASIPVDEESPPVSISISLPSAYPLHPAIVVGRSRVLVDEKKWKSWLLTIQGVIMFANGNLVDGLLAFRRNVQGALKGQSECAICYSVISTDMQTPNKRCATCKNTFHSVCLFRWFKSSNQSTCPLCRNNFVYV</sequence>
<dbReference type="InterPro" id="IPR013083">
    <property type="entry name" value="Znf_RING/FYVE/PHD"/>
</dbReference>
<dbReference type="SMART" id="SM01197">
    <property type="entry name" value="FANCL_C"/>
    <property type="match status" value="1"/>
</dbReference>
<dbReference type="EC" id="2.3.2.27" evidence="5 16"/>
<dbReference type="InterPro" id="IPR039795">
    <property type="entry name" value="LTN1/Rkr1"/>
</dbReference>
<dbReference type="GO" id="GO:0061630">
    <property type="term" value="F:ubiquitin protein ligase activity"/>
    <property type="evidence" value="ECO:0007669"/>
    <property type="project" value="UniProtKB-UniRule"/>
</dbReference>
<keyword evidence="11 15" id="KW-0863">Zinc-finger</keyword>
<evidence type="ECO:0000256" key="4">
    <source>
        <dbReference type="ARBA" id="ARBA00007997"/>
    </source>
</evidence>
<evidence type="ECO:0000256" key="2">
    <source>
        <dbReference type="ARBA" id="ARBA00004514"/>
    </source>
</evidence>
<evidence type="ECO:0000256" key="3">
    <source>
        <dbReference type="ARBA" id="ARBA00004906"/>
    </source>
</evidence>
<dbReference type="Gene3D" id="1.25.10.10">
    <property type="entry name" value="Leucine-rich Repeat Variant"/>
    <property type="match status" value="1"/>
</dbReference>
<dbReference type="Pfam" id="PF22999">
    <property type="entry name" value="LTN1_E3_ligase_6th"/>
    <property type="match status" value="1"/>
</dbReference>
<dbReference type="InterPro" id="IPR039804">
    <property type="entry name" value="RING-CH-C4HC3_LTN1"/>
</dbReference>
<comment type="function">
    <text evidence="14">E3 ubiquitin-protein ligase component of the ribosome quality control complex (RQC), a ribosome-associated complex that mediates ubiquitination and extraction of incompletely synthesized nascent chains for proteasomal degradation. Mediates ubiquitination of proteins derived from mRNAs lacking stop codons (non-stop proteins) and other translation arrest products induced by poly-lysine sequences and tandem rare codons. Ubiquitination leads to CDC48 recruitment for extraction and degradation of the incomplete translation product. May indirectly play a role in chromatin function and transcription.</text>
</comment>
<dbReference type="SMART" id="SM00184">
    <property type="entry name" value="RING"/>
    <property type="match status" value="1"/>
</dbReference>
<dbReference type="GO" id="GO:1990112">
    <property type="term" value="C:RQC complex"/>
    <property type="evidence" value="ECO:0007669"/>
    <property type="project" value="UniProtKB-UniRule"/>
</dbReference>
<proteinExistence type="inferred from homology"/>
<keyword evidence="9 16" id="KW-0479">Metal-binding</keyword>
<dbReference type="InterPro" id="IPR054477">
    <property type="entry name" value="LTN1_E3_ligase_6th"/>
</dbReference>
<dbReference type="GO" id="GO:0008270">
    <property type="term" value="F:zinc ion binding"/>
    <property type="evidence" value="ECO:0007669"/>
    <property type="project" value="UniProtKB-KW"/>
</dbReference>
<keyword evidence="12 16" id="KW-0833">Ubl conjugation pathway</keyword>
<dbReference type="CDD" id="cd16491">
    <property type="entry name" value="RING-CH-C4HC3_LTN1"/>
    <property type="match status" value="1"/>
</dbReference>
<evidence type="ECO:0000256" key="10">
    <source>
        <dbReference type="ARBA" id="ARBA00022737"/>
    </source>
</evidence>
<comment type="subcellular location">
    <subcellularLocation>
        <location evidence="2">Cytoplasm</location>
        <location evidence="2">Cytosol</location>
    </subcellularLocation>
</comment>
<dbReference type="Pfam" id="PF22958">
    <property type="entry name" value="Ltn1_1st"/>
    <property type="match status" value="1"/>
</dbReference>
<comment type="catalytic activity">
    <reaction evidence="1 16">
        <text>S-ubiquitinyl-[E2 ubiquitin-conjugating enzyme]-L-cysteine + [acceptor protein]-L-lysine = [E2 ubiquitin-conjugating enzyme]-L-cysteine + N(6)-ubiquitinyl-[acceptor protein]-L-lysine.</text>
        <dbReference type="EC" id="2.3.2.27"/>
    </reaction>
</comment>
<evidence type="ECO:0000256" key="8">
    <source>
        <dbReference type="ARBA" id="ARBA00022679"/>
    </source>
</evidence>
<comment type="subunit">
    <text evidence="16">Component of the ribosome quality control complex (RQC).</text>
</comment>
<dbReference type="Gene3D" id="3.30.40.10">
    <property type="entry name" value="Zinc/RING finger domain, C3HC4 (zinc finger)"/>
    <property type="match status" value="1"/>
</dbReference>
<reference evidence="18" key="2">
    <citation type="journal article" date="2023" name="IMA Fungus">
        <title>Comparative genomic study of the Penicillium genus elucidates a diverse pangenome and 15 lateral gene transfer events.</title>
        <authorList>
            <person name="Petersen C."/>
            <person name="Sorensen T."/>
            <person name="Nielsen M.R."/>
            <person name="Sondergaard T.E."/>
            <person name="Sorensen J.L."/>
            <person name="Fitzpatrick D.A."/>
            <person name="Frisvad J.C."/>
            <person name="Nielsen K.L."/>
        </authorList>
    </citation>
    <scope>NUCLEOTIDE SEQUENCE</scope>
    <source>
        <strain evidence="18">IBT 21472</strain>
    </source>
</reference>
<dbReference type="GO" id="GO:0072344">
    <property type="term" value="P:rescue of stalled ribosome"/>
    <property type="evidence" value="ECO:0007669"/>
    <property type="project" value="UniProtKB-UniRule"/>
</dbReference>
<comment type="similarity">
    <text evidence="4 16">Belongs to the LTN1 family.</text>
</comment>
<dbReference type="PANTHER" id="PTHR12389">
    <property type="entry name" value="ZINC FINGER PROTEIN 294"/>
    <property type="match status" value="1"/>
</dbReference>
<keyword evidence="7" id="KW-0963">Cytoplasm</keyword>
<evidence type="ECO:0000256" key="11">
    <source>
        <dbReference type="ARBA" id="ARBA00022771"/>
    </source>
</evidence>
<dbReference type="SUPFAM" id="SSF57850">
    <property type="entry name" value="RING/U-box"/>
    <property type="match status" value="1"/>
</dbReference>
<evidence type="ECO:0000256" key="13">
    <source>
        <dbReference type="ARBA" id="ARBA00022833"/>
    </source>
</evidence>
<feature type="domain" description="RING-type" evidence="17">
    <location>
        <begin position="1589"/>
        <end position="1635"/>
    </location>
</feature>
<evidence type="ECO:0000313" key="19">
    <source>
        <dbReference type="Proteomes" id="UP001147746"/>
    </source>
</evidence>
<dbReference type="GO" id="GO:0005829">
    <property type="term" value="C:cytosol"/>
    <property type="evidence" value="ECO:0007669"/>
    <property type="project" value="UniProtKB-SubCell"/>
</dbReference>
<evidence type="ECO:0000256" key="7">
    <source>
        <dbReference type="ARBA" id="ARBA00022490"/>
    </source>
</evidence>
<dbReference type="Pfam" id="PF13639">
    <property type="entry name" value="zf-RING_2"/>
    <property type="match status" value="1"/>
</dbReference>
<dbReference type="InterPro" id="IPR054478">
    <property type="entry name" value="LTN1_UBC"/>
</dbReference>
<dbReference type="InterPro" id="IPR011016">
    <property type="entry name" value="Znf_RING-CH"/>
</dbReference>
<evidence type="ECO:0000256" key="15">
    <source>
        <dbReference type="PROSITE-ProRule" id="PRU00175"/>
    </source>
</evidence>
<dbReference type="SMART" id="SM00744">
    <property type="entry name" value="RINGv"/>
    <property type="match status" value="1"/>
</dbReference>
<dbReference type="Pfam" id="PF23009">
    <property type="entry name" value="UBC_like"/>
    <property type="match status" value="1"/>
</dbReference>
<dbReference type="InterPro" id="IPR011989">
    <property type="entry name" value="ARM-like"/>
</dbReference>
<reference evidence="18" key="1">
    <citation type="submission" date="2022-12" db="EMBL/GenBank/DDBJ databases">
        <authorList>
            <person name="Petersen C."/>
        </authorList>
    </citation>
    <scope>NUCLEOTIDE SEQUENCE</scope>
    <source>
        <strain evidence="18">IBT 21472</strain>
    </source>
</reference>
<protein>
    <recommendedName>
        <fullName evidence="6 16">E3 ubiquitin-protein ligase listerin</fullName>
        <ecNumber evidence="5 16">2.3.2.27</ecNumber>
    </recommendedName>
    <alternativeName>
        <fullName evidence="16">RING-type E3 ubiquitin transferase listerin</fullName>
    </alternativeName>
</protein>
<evidence type="ECO:0000256" key="16">
    <source>
        <dbReference type="RuleBase" id="RU367090"/>
    </source>
</evidence>
<dbReference type="Pfam" id="PF23280">
    <property type="entry name" value="TPR_26"/>
    <property type="match status" value="1"/>
</dbReference>
<keyword evidence="8 16" id="KW-0808">Transferase</keyword>
<evidence type="ECO:0000256" key="14">
    <source>
        <dbReference type="ARBA" id="ARBA00055150"/>
    </source>
</evidence>
<dbReference type="SUPFAM" id="SSF48371">
    <property type="entry name" value="ARM repeat"/>
    <property type="match status" value="1"/>
</dbReference>
<dbReference type="GO" id="GO:1990116">
    <property type="term" value="P:ribosome-associated ubiquitin-dependent protein catabolic process"/>
    <property type="evidence" value="ECO:0007669"/>
    <property type="project" value="UniProtKB-UniRule"/>
</dbReference>
<evidence type="ECO:0000256" key="12">
    <source>
        <dbReference type="ARBA" id="ARBA00022786"/>
    </source>
</evidence>
<evidence type="ECO:0000256" key="9">
    <source>
        <dbReference type="ARBA" id="ARBA00022723"/>
    </source>
</evidence>
<dbReference type="InterPro" id="IPR016024">
    <property type="entry name" value="ARM-type_fold"/>
</dbReference>
<evidence type="ECO:0000256" key="6">
    <source>
        <dbReference type="ARBA" id="ARBA00017157"/>
    </source>
</evidence>
<evidence type="ECO:0000259" key="17">
    <source>
        <dbReference type="PROSITE" id="PS50089"/>
    </source>
</evidence>